<feature type="transmembrane region" description="Helical" evidence="2">
    <location>
        <begin position="43"/>
        <end position="66"/>
    </location>
</feature>
<protein>
    <submittedName>
        <fullName evidence="3">Uncharacterized protein</fullName>
    </submittedName>
</protein>
<dbReference type="EMBL" id="MCFA01000370">
    <property type="protein sequence ID" value="ORX92790.1"/>
    <property type="molecule type" value="Genomic_DNA"/>
</dbReference>
<sequence>MTPFRGIANGSPYTDRTEPELRASRILPHIAKRKINLENTGGVIIFVALILTAIAIVFCIIVGILMTKNKIKMHKREKKMEATRPRYRQRYSVLADHDMNAQYAGIQELPPDHQIYDPVPYRSAELEADSNELQKLHQLDGYTAPPRTNSRPIELPVLPNPAAAPPK</sequence>
<dbReference type="Proteomes" id="UP000193144">
    <property type="component" value="Unassembled WGS sequence"/>
</dbReference>
<feature type="region of interest" description="Disordered" evidence="1">
    <location>
        <begin position="135"/>
        <end position="167"/>
    </location>
</feature>
<keyword evidence="2" id="KW-1133">Transmembrane helix</keyword>
<evidence type="ECO:0000256" key="2">
    <source>
        <dbReference type="SAM" id="Phobius"/>
    </source>
</evidence>
<evidence type="ECO:0000313" key="4">
    <source>
        <dbReference type="Proteomes" id="UP000193144"/>
    </source>
</evidence>
<name>A0A1Y1Y441_9PLEO</name>
<comment type="caution">
    <text evidence="3">The sequence shown here is derived from an EMBL/GenBank/DDBJ whole genome shotgun (WGS) entry which is preliminary data.</text>
</comment>
<reference evidence="3 4" key="1">
    <citation type="submission" date="2016-07" db="EMBL/GenBank/DDBJ databases">
        <title>Pervasive Adenine N6-methylation of Active Genes in Fungi.</title>
        <authorList>
            <consortium name="DOE Joint Genome Institute"/>
            <person name="Mondo S.J."/>
            <person name="Dannebaum R.O."/>
            <person name="Kuo R.C."/>
            <person name="Labutti K."/>
            <person name="Haridas S."/>
            <person name="Kuo A."/>
            <person name="Salamov A."/>
            <person name="Ahrendt S.R."/>
            <person name="Lipzen A."/>
            <person name="Sullivan W."/>
            <person name="Andreopoulos W.B."/>
            <person name="Clum A."/>
            <person name="Lindquist E."/>
            <person name="Daum C."/>
            <person name="Ramamoorthy G.K."/>
            <person name="Gryganskyi A."/>
            <person name="Culley D."/>
            <person name="Magnuson J.K."/>
            <person name="James T.Y."/>
            <person name="O'Malley M.A."/>
            <person name="Stajich J.E."/>
            <person name="Spatafora J.W."/>
            <person name="Visel A."/>
            <person name="Grigoriev I.V."/>
        </authorList>
    </citation>
    <scope>NUCLEOTIDE SEQUENCE [LARGE SCALE GENOMIC DNA]</scope>
    <source>
        <strain evidence="3 4">CBS 115471</strain>
    </source>
</reference>
<keyword evidence="2" id="KW-0472">Membrane</keyword>
<evidence type="ECO:0000313" key="3">
    <source>
        <dbReference type="EMBL" id="ORX92790.1"/>
    </source>
</evidence>
<proteinExistence type="predicted"/>
<accession>A0A1Y1Y441</accession>
<dbReference type="AlphaFoldDB" id="A0A1Y1Y441"/>
<keyword evidence="2" id="KW-0812">Transmembrane</keyword>
<feature type="compositionally biased region" description="Pro residues" evidence="1">
    <location>
        <begin position="158"/>
        <end position="167"/>
    </location>
</feature>
<dbReference type="OrthoDB" id="3777306at2759"/>
<evidence type="ECO:0000256" key="1">
    <source>
        <dbReference type="SAM" id="MobiDB-lite"/>
    </source>
</evidence>
<keyword evidence="4" id="KW-1185">Reference proteome</keyword>
<gene>
    <name evidence="3" type="ORF">BCR34DRAFT_250158</name>
</gene>
<organism evidence="3 4">
    <name type="scientific">Clohesyomyces aquaticus</name>
    <dbReference type="NCBI Taxonomy" id="1231657"/>
    <lineage>
        <taxon>Eukaryota</taxon>
        <taxon>Fungi</taxon>
        <taxon>Dikarya</taxon>
        <taxon>Ascomycota</taxon>
        <taxon>Pezizomycotina</taxon>
        <taxon>Dothideomycetes</taxon>
        <taxon>Pleosporomycetidae</taxon>
        <taxon>Pleosporales</taxon>
        <taxon>Lindgomycetaceae</taxon>
        <taxon>Clohesyomyces</taxon>
    </lineage>
</organism>